<dbReference type="EMBL" id="BMUT01000002">
    <property type="protein sequence ID" value="GGX72015.1"/>
    <property type="molecule type" value="Genomic_DNA"/>
</dbReference>
<evidence type="ECO:0000256" key="1">
    <source>
        <dbReference type="SAM" id="MobiDB-lite"/>
    </source>
</evidence>
<sequence length="96" mass="9533">MGVTAVAGMPGYAVAQPRTAAAPRAPSAPRGGTGLGSAYLDGAGGPGGTAMRYDRLRKPAAWPGWSGSYGGAGRRAVVTVAGQRRICTGFPRSEAG</sequence>
<organism evidence="2 3">
    <name type="scientific">Streptomyces hiroshimensis</name>
    <dbReference type="NCBI Taxonomy" id="66424"/>
    <lineage>
        <taxon>Bacteria</taxon>
        <taxon>Bacillati</taxon>
        <taxon>Actinomycetota</taxon>
        <taxon>Actinomycetes</taxon>
        <taxon>Kitasatosporales</taxon>
        <taxon>Streptomycetaceae</taxon>
        <taxon>Streptomyces</taxon>
    </lineage>
</organism>
<name>A0ABQ2Y9V3_9ACTN</name>
<evidence type="ECO:0000313" key="2">
    <source>
        <dbReference type="EMBL" id="GGX72015.1"/>
    </source>
</evidence>
<feature type="region of interest" description="Disordered" evidence="1">
    <location>
        <begin position="17"/>
        <end position="40"/>
    </location>
</feature>
<reference evidence="3" key="1">
    <citation type="journal article" date="2019" name="Int. J. Syst. Evol. Microbiol.">
        <title>The Global Catalogue of Microorganisms (GCM) 10K type strain sequencing project: providing services to taxonomists for standard genome sequencing and annotation.</title>
        <authorList>
            <consortium name="The Broad Institute Genomics Platform"/>
            <consortium name="The Broad Institute Genome Sequencing Center for Infectious Disease"/>
            <person name="Wu L."/>
            <person name="Ma J."/>
        </authorList>
    </citation>
    <scope>NUCLEOTIDE SEQUENCE [LARGE SCALE GENOMIC DNA]</scope>
    <source>
        <strain evidence="3">JCM 4586</strain>
    </source>
</reference>
<protein>
    <submittedName>
        <fullName evidence="2">Uncharacterized protein</fullName>
    </submittedName>
</protein>
<gene>
    <name evidence="2" type="ORF">GCM10010324_16550</name>
</gene>
<proteinExistence type="predicted"/>
<comment type="caution">
    <text evidence="2">The sequence shown here is derived from an EMBL/GenBank/DDBJ whole genome shotgun (WGS) entry which is preliminary data.</text>
</comment>
<dbReference type="Proteomes" id="UP000659223">
    <property type="component" value="Unassembled WGS sequence"/>
</dbReference>
<accession>A0ABQ2Y9V3</accession>
<evidence type="ECO:0000313" key="3">
    <source>
        <dbReference type="Proteomes" id="UP000659223"/>
    </source>
</evidence>
<feature type="compositionally biased region" description="Low complexity" evidence="1">
    <location>
        <begin position="17"/>
        <end position="30"/>
    </location>
</feature>
<keyword evidence="3" id="KW-1185">Reference proteome</keyword>